<dbReference type="VEuPathDB" id="FungiDB:ACLA_055540"/>
<name>A1C9I2_ASPCL</name>
<accession>A1C9I2</accession>
<dbReference type="EMBL" id="DS027048">
    <property type="protein sequence ID" value="EAW13506.1"/>
    <property type="molecule type" value="Genomic_DNA"/>
</dbReference>
<dbReference type="KEGG" id="act:ACLA_055540"/>
<gene>
    <name evidence="1" type="ORF">ACLA_055540</name>
</gene>
<dbReference type="Proteomes" id="UP000006701">
    <property type="component" value="Unassembled WGS sequence"/>
</dbReference>
<evidence type="ECO:0000313" key="2">
    <source>
        <dbReference type="Proteomes" id="UP000006701"/>
    </source>
</evidence>
<dbReference type="GeneID" id="4707176"/>
<dbReference type="HOGENOM" id="CLU_2573462_0_0_1"/>
<evidence type="ECO:0000313" key="1">
    <source>
        <dbReference type="EMBL" id="EAW13506.1"/>
    </source>
</evidence>
<reference evidence="1 2" key="1">
    <citation type="journal article" date="2008" name="PLoS Genet.">
        <title>Genomic islands in the pathogenic filamentous fungus Aspergillus fumigatus.</title>
        <authorList>
            <person name="Fedorova N.D."/>
            <person name="Khaldi N."/>
            <person name="Joardar V.S."/>
            <person name="Maiti R."/>
            <person name="Amedeo P."/>
            <person name="Anderson M.J."/>
            <person name="Crabtree J."/>
            <person name="Silva J.C."/>
            <person name="Badger J.H."/>
            <person name="Albarraq A."/>
            <person name="Angiuoli S."/>
            <person name="Bussey H."/>
            <person name="Bowyer P."/>
            <person name="Cotty P.J."/>
            <person name="Dyer P.S."/>
            <person name="Egan A."/>
            <person name="Galens K."/>
            <person name="Fraser-Liggett C.M."/>
            <person name="Haas B.J."/>
            <person name="Inman J.M."/>
            <person name="Kent R."/>
            <person name="Lemieux S."/>
            <person name="Malavazi I."/>
            <person name="Orvis J."/>
            <person name="Roemer T."/>
            <person name="Ronning C.M."/>
            <person name="Sundaram J.P."/>
            <person name="Sutton G."/>
            <person name="Turner G."/>
            <person name="Venter J.C."/>
            <person name="White O.R."/>
            <person name="Whitty B.R."/>
            <person name="Youngman P."/>
            <person name="Wolfe K.H."/>
            <person name="Goldman G.H."/>
            <person name="Wortman J.R."/>
            <person name="Jiang B."/>
            <person name="Denning D.W."/>
            <person name="Nierman W.C."/>
        </authorList>
    </citation>
    <scope>NUCLEOTIDE SEQUENCE [LARGE SCALE GENOMIC DNA]</scope>
    <source>
        <strain evidence="2">ATCC 1007 / CBS 513.65 / DSM 816 / NCTC 3887 / NRRL 1</strain>
    </source>
</reference>
<protein>
    <submittedName>
        <fullName evidence="1">Uncharacterized protein</fullName>
    </submittedName>
</protein>
<organism evidence="1 2">
    <name type="scientific">Aspergillus clavatus (strain ATCC 1007 / CBS 513.65 / DSM 816 / NCTC 3887 / NRRL 1 / QM 1276 / 107)</name>
    <dbReference type="NCBI Taxonomy" id="344612"/>
    <lineage>
        <taxon>Eukaryota</taxon>
        <taxon>Fungi</taxon>
        <taxon>Dikarya</taxon>
        <taxon>Ascomycota</taxon>
        <taxon>Pezizomycotina</taxon>
        <taxon>Eurotiomycetes</taxon>
        <taxon>Eurotiomycetidae</taxon>
        <taxon>Eurotiales</taxon>
        <taxon>Aspergillaceae</taxon>
        <taxon>Aspergillus</taxon>
        <taxon>Aspergillus subgen. Fumigati</taxon>
    </lineage>
</organism>
<sequence length="81" mass="8801">MVWELAGRRVDYRYLCPPYGGYFNNENNLRMAGAALELISTRSIGSLAAAISIVNTLAKMGLLLSELCEVSYEALGLVLAC</sequence>
<proteinExistence type="predicted"/>
<dbReference type="RefSeq" id="XP_001274932.1">
    <property type="nucleotide sequence ID" value="XM_001274931.1"/>
</dbReference>
<keyword evidence="2" id="KW-1185">Reference proteome</keyword>
<dbReference type="AlphaFoldDB" id="A1C9I2"/>